<dbReference type="PANTHER" id="PTHR43471:SF12">
    <property type="entry name" value="HYPOTHETICAL MEMBRANE PROTEIN, CONSERVED"/>
    <property type="match status" value="1"/>
</dbReference>
<feature type="transmembrane region" description="Helical" evidence="1">
    <location>
        <begin position="25"/>
        <end position="46"/>
    </location>
</feature>
<protein>
    <submittedName>
        <fullName evidence="2">ABC transporter permease</fullName>
    </submittedName>
</protein>
<accession>A0A426TVB3</accession>
<dbReference type="Proteomes" id="UP000280307">
    <property type="component" value="Unassembled WGS sequence"/>
</dbReference>
<keyword evidence="1" id="KW-0472">Membrane</keyword>
<feature type="transmembrane region" description="Helical" evidence="1">
    <location>
        <begin position="216"/>
        <end position="238"/>
    </location>
</feature>
<organism evidence="2 3">
    <name type="scientific">Candidatus Viridilinea halotolerans</name>
    <dbReference type="NCBI Taxonomy" id="2491704"/>
    <lineage>
        <taxon>Bacteria</taxon>
        <taxon>Bacillati</taxon>
        <taxon>Chloroflexota</taxon>
        <taxon>Chloroflexia</taxon>
        <taxon>Chloroflexales</taxon>
        <taxon>Chloroflexineae</taxon>
        <taxon>Oscillochloridaceae</taxon>
        <taxon>Candidatus Viridilinea</taxon>
    </lineage>
</organism>
<evidence type="ECO:0000313" key="2">
    <source>
        <dbReference type="EMBL" id="RRR69360.1"/>
    </source>
</evidence>
<dbReference type="GO" id="GO:0005886">
    <property type="term" value="C:plasma membrane"/>
    <property type="evidence" value="ECO:0007669"/>
    <property type="project" value="UniProtKB-SubCell"/>
</dbReference>
<name>A0A426TVB3_9CHLR</name>
<feature type="transmembrane region" description="Helical" evidence="1">
    <location>
        <begin position="152"/>
        <end position="173"/>
    </location>
</feature>
<keyword evidence="1" id="KW-0812">Transmembrane</keyword>
<dbReference type="GO" id="GO:0140359">
    <property type="term" value="F:ABC-type transporter activity"/>
    <property type="evidence" value="ECO:0007669"/>
    <property type="project" value="InterPro"/>
</dbReference>
<feature type="transmembrane region" description="Helical" evidence="1">
    <location>
        <begin position="279"/>
        <end position="300"/>
    </location>
</feature>
<feature type="transmembrane region" description="Helical" evidence="1">
    <location>
        <begin position="112"/>
        <end position="140"/>
    </location>
</feature>
<sequence length="338" mass="36637">MHLRPAINPIIVRELHTRMRGVRPYLILTLFLLFLALTGLGIFQLMQQQARFGMTVLSAQVGQALFRGLTFVELLLVVCLAPALTSGAISGERERLTYDMLLATPLRPAQILWGKLVATLSYLFVLIFAAIPVFSVVLVFGGVEPKAMLKALSLLVATTVCFGAIGLCCSALLHSTARAMMLALLLVLLLVLVPLLASSVWGQFSDPPGQPVPPQLLYLNPFSALLAVTTLGGSHMLMSDMPMVNLGDPAGGLPLLGLLGTGVIHYGPEGVIIIPIYRATLLGYALLTTLLCWLSAHLVQPRQRWRLRWGDAGFGVLVACLLLGAWFSRAWWLILPPT</sequence>
<feature type="transmembrane region" description="Helical" evidence="1">
    <location>
        <begin position="180"/>
        <end position="204"/>
    </location>
</feature>
<dbReference type="PANTHER" id="PTHR43471">
    <property type="entry name" value="ABC TRANSPORTER PERMEASE"/>
    <property type="match status" value="1"/>
</dbReference>
<keyword evidence="1" id="KW-1133">Transmembrane helix</keyword>
<dbReference type="AlphaFoldDB" id="A0A426TVB3"/>
<comment type="caution">
    <text evidence="2">The sequence shown here is derived from an EMBL/GenBank/DDBJ whole genome shotgun (WGS) entry which is preliminary data.</text>
</comment>
<feature type="transmembrane region" description="Helical" evidence="1">
    <location>
        <begin position="312"/>
        <end position="334"/>
    </location>
</feature>
<dbReference type="EMBL" id="RSAS01000644">
    <property type="protein sequence ID" value="RRR69360.1"/>
    <property type="molecule type" value="Genomic_DNA"/>
</dbReference>
<reference evidence="2 3" key="1">
    <citation type="submission" date="2018-12" db="EMBL/GenBank/DDBJ databases">
        <title>Genome Sequence of Candidatus Viridilinea halotolerans isolated from saline sulfide-rich spring.</title>
        <authorList>
            <person name="Grouzdev D.S."/>
            <person name="Burganskaya E.I."/>
            <person name="Krutkina M.S."/>
            <person name="Sukhacheva M.V."/>
            <person name="Gorlenko V.M."/>
        </authorList>
    </citation>
    <scope>NUCLEOTIDE SEQUENCE [LARGE SCALE GENOMIC DNA]</scope>
    <source>
        <strain evidence="2">Chok-6</strain>
    </source>
</reference>
<evidence type="ECO:0000256" key="1">
    <source>
        <dbReference type="SAM" id="Phobius"/>
    </source>
</evidence>
<gene>
    <name evidence="2" type="ORF">EI684_15850</name>
</gene>
<evidence type="ECO:0000313" key="3">
    <source>
        <dbReference type="Proteomes" id="UP000280307"/>
    </source>
</evidence>
<feature type="transmembrane region" description="Helical" evidence="1">
    <location>
        <begin position="66"/>
        <end position="91"/>
    </location>
</feature>
<dbReference type="Pfam" id="PF12679">
    <property type="entry name" value="ABC2_membrane_2"/>
    <property type="match status" value="1"/>
</dbReference>
<feature type="transmembrane region" description="Helical" evidence="1">
    <location>
        <begin position="250"/>
        <end position="267"/>
    </location>
</feature>
<proteinExistence type="predicted"/>